<evidence type="ECO:0000256" key="3">
    <source>
        <dbReference type="ARBA" id="ARBA00022475"/>
    </source>
</evidence>
<dbReference type="CDD" id="cd12912">
    <property type="entry name" value="PDC2_MCP_like"/>
    <property type="match status" value="1"/>
</dbReference>
<accession>A0A5P8NZE0</accession>
<dbReference type="InterPro" id="IPR029787">
    <property type="entry name" value="Nucleotide_cyclase"/>
</dbReference>
<dbReference type="FunFam" id="3.30.70.270:FF:000001">
    <property type="entry name" value="Diguanylate cyclase domain protein"/>
    <property type="match status" value="1"/>
</dbReference>
<dbReference type="AlphaFoldDB" id="A0A5P8NZE0"/>
<dbReference type="Gene3D" id="3.30.70.270">
    <property type="match status" value="1"/>
</dbReference>
<evidence type="ECO:0000256" key="1">
    <source>
        <dbReference type="ARBA" id="ARBA00004651"/>
    </source>
</evidence>
<dbReference type="GO" id="GO:0005886">
    <property type="term" value="C:plasma membrane"/>
    <property type="evidence" value="ECO:0007669"/>
    <property type="project" value="UniProtKB-SubCell"/>
</dbReference>
<feature type="transmembrane region" description="Helical" evidence="9">
    <location>
        <begin position="20"/>
        <end position="41"/>
    </location>
</feature>
<dbReference type="RefSeq" id="WP_152306717.1">
    <property type="nucleotide sequence ID" value="NZ_CP043617.1"/>
</dbReference>
<evidence type="ECO:0000256" key="9">
    <source>
        <dbReference type="SAM" id="Phobius"/>
    </source>
</evidence>
<evidence type="ECO:0000256" key="4">
    <source>
        <dbReference type="ARBA" id="ARBA00022692"/>
    </source>
</evidence>
<dbReference type="SMART" id="SM01049">
    <property type="entry name" value="Cache_2"/>
    <property type="match status" value="2"/>
</dbReference>
<comment type="catalytic activity">
    <reaction evidence="7">
        <text>2 GTP = 3',3'-c-di-GMP + 2 diphosphate</text>
        <dbReference type="Rhea" id="RHEA:24898"/>
        <dbReference type="ChEBI" id="CHEBI:33019"/>
        <dbReference type="ChEBI" id="CHEBI:37565"/>
        <dbReference type="ChEBI" id="CHEBI:58805"/>
        <dbReference type="EC" id="2.7.7.65"/>
    </reaction>
</comment>
<evidence type="ECO:0000313" key="11">
    <source>
        <dbReference type="EMBL" id="QFR48774.1"/>
    </source>
</evidence>
<keyword evidence="8" id="KW-0175">Coiled coil</keyword>
<comment type="subcellular location">
    <subcellularLocation>
        <location evidence="1">Cell membrane</location>
        <topology evidence="1">Multi-pass membrane protein</topology>
    </subcellularLocation>
</comment>
<dbReference type="OrthoDB" id="8554767at2"/>
<name>A0A5P8NZE0_9BACT</name>
<proteinExistence type="predicted"/>
<evidence type="ECO:0000256" key="5">
    <source>
        <dbReference type="ARBA" id="ARBA00022989"/>
    </source>
</evidence>
<dbReference type="InterPro" id="IPR000160">
    <property type="entry name" value="GGDEF_dom"/>
</dbReference>
<dbReference type="KEGG" id="sulg:FJR48_03180"/>
<feature type="domain" description="GGDEF" evidence="10">
    <location>
        <begin position="463"/>
        <end position="589"/>
    </location>
</feature>
<dbReference type="GO" id="GO:0052621">
    <property type="term" value="F:diguanylate cyclase activity"/>
    <property type="evidence" value="ECO:0007669"/>
    <property type="project" value="UniProtKB-EC"/>
</dbReference>
<dbReference type="PANTHER" id="PTHR45138:SF9">
    <property type="entry name" value="DIGUANYLATE CYCLASE DGCM-RELATED"/>
    <property type="match status" value="1"/>
</dbReference>
<dbReference type="InterPro" id="IPR033480">
    <property type="entry name" value="sCache_2"/>
</dbReference>
<keyword evidence="3" id="KW-1003">Cell membrane</keyword>
<dbReference type="Gene3D" id="3.30.450.20">
    <property type="entry name" value="PAS domain"/>
    <property type="match status" value="2"/>
</dbReference>
<dbReference type="InterPro" id="IPR050469">
    <property type="entry name" value="Diguanylate_Cyclase"/>
</dbReference>
<evidence type="ECO:0000259" key="10">
    <source>
        <dbReference type="PROSITE" id="PS50887"/>
    </source>
</evidence>
<dbReference type="Pfam" id="PF00990">
    <property type="entry name" value="GGDEF"/>
    <property type="match status" value="1"/>
</dbReference>
<evidence type="ECO:0000256" key="7">
    <source>
        <dbReference type="ARBA" id="ARBA00034247"/>
    </source>
</evidence>
<dbReference type="CDD" id="cd01949">
    <property type="entry name" value="GGDEF"/>
    <property type="match status" value="1"/>
</dbReference>
<dbReference type="NCBIfam" id="TIGR00254">
    <property type="entry name" value="GGDEF"/>
    <property type="match status" value="1"/>
</dbReference>
<keyword evidence="12" id="KW-1185">Reference proteome</keyword>
<keyword evidence="6 9" id="KW-0472">Membrane</keyword>
<dbReference type="Proteomes" id="UP000326944">
    <property type="component" value="Chromosome"/>
</dbReference>
<feature type="coiled-coil region" evidence="8">
    <location>
        <begin position="390"/>
        <end position="428"/>
    </location>
</feature>
<protein>
    <recommendedName>
        <fullName evidence="2">diguanylate cyclase</fullName>
        <ecNumber evidence="2">2.7.7.65</ecNumber>
    </recommendedName>
</protein>
<dbReference type="InterPro" id="IPR004010">
    <property type="entry name" value="Double_Cache_2"/>
</dbReference>
<evidence type="ECO:0000256" key="8">
    <source>
        <dbReference type="SAM" id="Coils"/>
    </source>
</evidence>
<dbReference type="PANTHER" id="PTHR45138">
    <property type="entry name" value="REGULATORY COMPONENTS OF SENSORY TRANSDUCTION SYSTEM"/>
    <property type="match status" value="1"/>
</dbReference>
<feature type="transmembrane region" description="Helical" evidence="9">
    <location>
        <begin position="361"/>
        <end position="382"/>
    </location>
</feature>
<evidence type="ECO:0000256" key="6">
    <source>
        <dbReference type="ARBA" id="ARBA00023136"/>
    </source>
</evidence>
<evidence type="ECO:0000313" key="12">
    <source>
        <dbReference type="Proteomes" id="UP000326944"/>
    </source>
</evidence>
<keyword evidence="5 9" id="KW-1133">Transmembrane helix</keyword>
<dbReference type="PROSITE" id="PS50887">
    <property type="entry name" value="GGDEF"/>
    <property type="match status" value="1"/>
</dbReference>
<dbReference type="Pfam" id="PF08269">
    <property type="entry name" value="dCache_2"/>
    <property type="match status" value="1"/>
</dbReference>
<organism evidence="11 12">
    <name type="scientific">Sulfurimonas lithotrophica</name>
    <dbReference type="NCBI Taxonomy" id="2590022"/>
    <lineage>
        <taxon>Bacteria</taxon>
        <taxon>Pseudomonadati</taxon>
        <taxon>Campylobacterota</taxon>
        <taxon>Epsilonproteobacteria</taxon>
        <taxon>Campylobacterales</taxon>
        <taxon>Sulfurimonadaceae</taxon>
        <taxon>Sulfurimonas</taxon>
    </lineage>
</organism>
<dbReference type="SMART" id="SM00267">
    <property type="entry name" value="GGDEF"/>
    <property type="match status" value="1"/>
</dbReference>
<sequence>MSSKKQQNTNIINENNIGTILTFGPFIFIPLTVLLFSLLIINTSNESFKKNVEKVEQNLHHTHRKTIKAQVESMVNHIVYHKSITKQDMKKRIKSRVNNAIKIAKAIETKYRDTKSKKEIQEIIIEALRPMLWNNGESFIWILDFKGVFYLSPKYLKHLEGSSIIDFKDANGKEIIKDEIKLCKNEGEGFLWDTFTRPGFDKTKQFKQLAFVKSVGFYDWYMGSSEYLDSATKSADKILLTSISKIDAMNSNYFYIVKRDGTMLLHSAMNEMVGKNIKSYKEGIAKNIYKMIYDIFRDNNSGYITYDWDNPKTKKDEKKYTYIQAVPNSDWIVATGYYESTVKDEVAKQSRELYEAHNMKLTNLVFGSIILLIVSLFISYFVSRFIKKSFENYQEEITAKAKELKVLNNSLESKVKERTKELMQATKDLEKIAKTDYLTKAHSRYSIMEVLKHEIHRCNRHKTILSLAMVDIDFFKRINDIYGHDKGDFVLVELVKLLKLNLRDIDYIGRYGGEEFLLLMPDTKIAGAKSTIERMMKSISEYDFGLDKPLTISVGLVEYEENESIDIFLKRADTLLYESKENGRNLVTI</sequence>
<dbReference type="EC" id="2.7.7.65" evidence="2"/>
<keyword evidence="4 9" id="KW-0812">Transmembrane</keyword>
<dbReference type="SUPFAM" id="SSF55073">
    <property type="entry name" value="Nucleotide cyclase"/>
    <property type="match status" value="1"/>
</dbReference>
<dbReference type="InterPro" id="IPR043128">
    <property type="entry name" value="Rev_trsase/Diguanyl_cyclase"/>
</dbReference>
<reference evidence="11 12" key="1">
    <citation type="submission" date="2019-09" db="EMBL/GenBank/DDBJ databases">
        <title>Sulfurimonas gotlandica sp. nov., a chemoautotrophic and psychrotolerant epsilonproteobacterium isolated from a pelagic redoxcline, and an emended description of the genus Sulfurimonas.</title>
        <authorList>
            <person name="Wang S."/>
            <person name="Jiang L."/>
            <person name="Shao S."/>
        </authorList>
    </citation>
    <scope>NUCLEOTIDE SEQUENCE [LARGE SCALE GENOMIC DNA]</scope>
    <source>
        <strain evidence="11 12">GYSZ_1</strain>
    </source>
</reference>
<gene>
    <name evidence="11" type="ORF">FJR48_03180</name>
</gene>
<dbReference type="EMBL" id="CP043617">
    <property type="protein sequence ID" value="QFR48774.1"/>
    <property type="molecule type" value="Genomic_DNA"/>
</dbReference>
<evidence type="ECO:0000256" key="2">
    <source>
        <dbReference type="ARBA" id="ARBA00012528"/>
    </source>
</evidence>